<feature type="non-terminal residue" evidence="1">
    <location>
        <position position="1"/>
    </location>
</feature>
<dbReference type="AlphaFoldDB" id="X1GME6"/>
<gene>
    <name evidence="1" type="ORF">S03H2_17841</name>
</gene>
<reference evidence="1" key="1">
    <citation type="journal article" date="2014" name="Front. Microbiol.">
        <title>High frequency of phylogenetically diverse reductive dehalogenase-homologous genes in deep subseafloor sedimentary metagenomes.</title>
        <authorList>
            <person name="Kawai M."/>
            <person name="Futagami T."/>
            <person name="Toyoda A."/>
            <person name="Takaki Y."/>
            <person name="Nishi S."/>
            <person name="Hori S."/>
            <person name="Arai W."/>
            <person name="Tsubouchi T."/>
            <person name="Morono Y."/>
            <person name="Uchiyama I."/>
            <person name="Ito T."/>
            <person name="Fujiyama A."/>
            <person name="Inagaki F."/>
            <person name="Takami H."/>
        </authorList>
    </citation>
    <scope>NUCLEOTIDE SEQUENCE</scope>
    <source>
        <strain evidence="1">Expedition CK06-06</strain>
    </source>
</reference>
<dbReference type="EMBL" id="BARU01009224">
    <property type="protein sequence ID" value="GAH34173.1"/>
    <property type="molecule type" value="Genomic_DNA"/>
</dbReference>
<name>X1GME6_9ZZZZ</name>
<accession>X1GME6</accession>
<protein>
    <submittedName>
        <fullName evidence="1">Uncharacterized protein</fullName>
    </submittedName>
</protein>
<sequence>VISRAKKVWMYKFQKKLIESKFGFKSFLNKDLIPFYIKEFKNVFLPVDSSLQWDEKLLNNNKKALSFYTEINNFYKKNKKGTSDINSLFLNLNYWNKLTKQANNKQYIVVYNASGSHLKSAVIDNEEQGIVICSENYYFSTDSLNEAHYLSAIFNSPVLSKNIKLIKSSRHIHKRPFSFPIPLYDSDNDIHRKLAKKSQKYHSIVQDLVFNNKNITAEKIRIFINPKLIKLDILTKKAIFSDLN</sequence>
<organism evidence="1">
    <name type="scientific">marine sediment metagenome</name>
    <dbReference type="NCBI Taxonomy" id="412755"/>
    <lineage>
        <taxon>unclassified sequences</taxon>
        <taxon>metagenomes</taxon>
        <taxon>ecological metagenomes</taxon>
    </lineage>
</organism>
<comment type="caution">
    <text evidence="1">The sequence shown here is derived from an EMBL/GenBank/DDBJ whole genome shotgun (WGS) entry which is preliminary data.</text>
</comment>
<proteinExistence type="predicted"/>
<evidence type="ECO:0000313" key="1">
    <source>
        <dbReference type="EMBL" id="GAH34173.1"/>
    </source>
</evidence>